<evidence type="ECO:0000256" key="1">
    <source>
        <dbReference type="SAM" id="Phobius"/>
    </source>
</evidence>
<accession>A0A7M5V496</accession>
<feature type="transmembrane region" description="Helical" evidence="1">
    <location>
        <begin position="270"/>
        <end position="289"/>
    </location>
</feature>
<evidence type="ECO:0008006" key="5">
    <source>
        <dbReference type="Google" id="ProtNLM"/>
    </source>
</evidence>
<protein>
    <recommendedName>
        <fullName evidence="5">Cnidarian restricted protein</fullName>
    </recommendedName>
</protein>
<feature type="signal peptide" evidence="2">
    <location>
        <begin position="1"/>
        <end position="20"/>
    </location>
</feature>
<organism evidence="3 4">
    <name type="scientific">Clytia hemisphaerica</name>
    <dbReference type="NCBI Taxonomy" id="252671"/>
    <lineage>
        <taxon>Eukaryota</taxon>
        <taxon>Metazoa</taxon>
        <taxon>Cnidaria</taxon>
        <taxon>Hydrozoa</taxon>
        <taxon>Hydroidolina</taxon>
        <taxon>Leptothecata</taxon>
        <taxon>Obeliida</taxon>
        <taxon>Clytiidae</taxon>
        <taxon>Clytia</taxon>
    </lineage>
</organism>
<feature type="chain" id="PRO_5029825025" description="Cnidarian restricted protein" evidence="2">
    <location>
        <begin position="21"/>
        <end position="293"/>
    </location>
</feature>
<keyword evidence="4" id="KW-1185">Reference proteome</keyword>
<evidence type="ECO:0000313" key="3">
    <source>
        <dbReference type="EnsemblMetazoa" id="CLYHEMP003310.1"/>
    </source>
</evidence>
<name>A0A7M5V496_9CNID</name>
<proteinExistence type="predicted"/>
<keyword evidence="1" id="KW-0472">Membrane</keyword>
<sequence length="293" mass="33211">MANLSQLAILLCFAICLASSRNLNKQSWRKNSSGRKHPIGRLCYPQQGEHFTIYATFENDIFTNLTNPNTTIQVRHADILWREYGRCISEGKSSNGHIVSCKIPKRNYKLTSIHRITMKEVRNGTLSRMRYPFKITSYSCLDPADKKSELNILPVQDNSTTQSPKNRILVQWTRLNTTNPNRTSLFINGIQNTNLECACPNKGSCKNTSTNQNCSIYMVGFSHCTNYRICVETTSATRKIQYCAQYKTLCTSYQNGNGQMEGVATNSTTVILIVLIVLVALILLMIIFADRIW</sequence>
<reference evidence="3" key="1">
    <citation type="submission" date="2021-01" db="UniProtKB">
        <authorList>
            <consortium name="EnsemblMetazoa"/>
        </authorList>
    </citation>
    <scope>IDENTIFICATION</scope>
</reference>
<dbReference type="AlphaFoldDB" id="A0A7M5V496"/>
<dbReference type="Proteomes" id="UP000594262">
    <property type="component" value="Unplaced"/>
</dbReference>
<evidence type="ECO:0000313" key="4">
    <source>
        <dbReference type="Proteomes" id="UP000594262"/>
    </source>
</evidence>
<dbReference type="EnsemblMetazoa" id="CLYHEMT003310.1">
    <property type="protein sequence ID" value="CLYHEMP003310.1"/>
    <property type="gene ID" value="CLYHEMG003310"/>
</dbReference>
<evidence type="ECO:0000256" key="2">
    <source>
        <dbReference type="SAM" id="SignalP"/>
    </source>
</evidence>
<keyword evidence="2" id="KW-0732">Signal</keyword>
<keyword evidence="1" id="KW-1133">Transmembrane helix</keyword>
<keyword evidence="1" id="KW-0812">Transmembrane</keyword>